<reference evidence="1 2" key="1">
    <citation type="submission" date="2016-08" db="EMBL/GenBank/DDBJ databases">
        <title>Draft genome sequence of Candidatus Piscirickettsia litoralis, from seawater.</title>
        <authorList>
            <person name="Wan X."/>
            <person name="Lee A.J."/>
            <person name="Hou S."/>
            <person name="Donachie S.P."/>
        </authorList>
    </citation>
    <scope>NUCLEOTIDE SEQUENCE [LARGE SCALE GENOMIC DNA]</scope>
    <source>
        <strain evidence="1 2">Y2</strain>
    </source>
</reference>
<proteinExistence type="predicted"/>
<comment type="caution">
    <text evidence="1">The sequence shown here is derived from an EMBL/GenBank/DDBJ whole genome shotgun (WGS) entry which is preliminary data.</text>
</comment>
<accession>A0ABX3A4J3</accession>
<keyword evidence="2" id="KW-1185">Reference proteome</keyword>
<protein>
    <recommendedName>
        <fullName evidence="3">RNA polymerase sigma-70 region 2 domain-containing protein</fullName>
    </recommendedName>
</protein>
<evidence type="ECO:0000313" key="2">
    <source>
        <dbReference type="Proteomes" id="UP000094329"/>
    </source>
</evidence>
<dbReference type="EMBL" id="MDTU01000001">
    <property type="protein sequence ID" value="ODN43440.1"/>
    <property type="molecule type" value="Genomic_DNA"/>
</dbReference>
<name>A0ABX3A4J3_9GAMM</name>
<dbReference type="RefSeq" id="WP_069313237.1">
    <property type="nucleotide sequence ID" value="NZ_MDTU01000001.1"/>
</dbReference>
<evidence type="ECO:0008006" key="3">
    <source>
        <dbReference type="Google" id="ProtNLM"/>
    </source>
</evidence>
<sequence length="228" mass="26393">MKYKSNFISKMSNAENENEVFDLLDDLKVKRTNYYGTVMGTLRKMISDGDFKEFDVSLKAVCKYQSNFSTVHRDDLEEMAMIGMMFAFKAGEYKYEFFCLCFKSPKAALLDFLDKSNDCTHFSDTDFMHLADAIISQKDLLKNSAVLKVSFDKCSPEFIKKMDKYLKERKGQVGAVDKWLKLGIDLNEVVKEYLWLKPCITPFYETMKKNSKEVSSKVDNNVNAMLEN</sequence>
<evidence type="ECO:0000313" key="1">
    <source>
        <dbReference type="EMBL" id="ODN43440.1"/>
    </source>
</evidence>
<dbReference type="Proteomes" id="UP000094329">
    <property type="component" value="Unassembled WGS sequence"/>
</dbReference>
<gene>
    <name evidence="1" type="ORF">BGC07_11565</name>
</gene>
<organism evidence="1 2">
    <name type="scientific">Piscirickettsia litoralis</name>
    <dbReference type="NCBI Taxonomy" id="1891921"/>
    <lineage>
        <taxon>Bacteria</taxon>
        <taxon>Pseudomonadati</taxon>
        <taxon>Pseudomonadota</taxon>
        <taxon>Gammaproteobacteria</taxon>
        <taxon>Thiotrichales</taxon>
        <taxon>Piscirickettsiaceae</taxon>
        <taxon>Piscirickettsia</taxon>
    </lineage>
</organism>